<dbReference type="GO" id="GO:0005078">
    <property type="term" value="F:MAP-kinase scaffold activity"/>
    <property type="evidence" value="ECO:0007669"/>
    <property type="project" value="InterPro"/>
</dbReference>
<dbReference type="AlphaFoldDB" id="A0A6M2DWG2"/>
<dbReference type="PANTHER" id="PTHR13886">
    <property type="entry name" value="JNK/SAPK-ASSOCIATED PROTEIN"/>
    <property type="match status" value="1"/>
</dbReference>
<reference evidence="2" key="1">
    <citation type="submission" date="2020-03" db="EMBL/GenBank/DDBJ databases">
        <title>Transcriptomic Profiling of the Digestive Tract of the Rat Flea, Xenopsylla cheopis, Following Blood Feeding and Infection with Yersinia pestis.</title>
        <authorList>
            <person name="Bland D.M."/>
            <person name="Martens C.A."/>
            <person name="Virtaneva K."/>
            <person name="Kanakabandi K."/>
            <person name="Long D."/>
            <person name="Rosenke R."/>
            <person name="Saturday G.A."/>
            <person name="Hoyt F.H."/>
            <person name="Bruno D.P."/>
            <person name="Ribeiro J.M.C."/>
            <person name="Hinnebusch J."/>
        </authorList>
    </citation>
    <scope>NUCLEOTIDE SEQUENCE</scope>
</reference>
<protein>
    <submittedName>
        <fullName evidence="2">Putative c-jun-amino-terminal kinase-interacting protein</fullName>
    </submittedName>
</protein>
<keyword evidence="1" id="KW-0732">Signal</keyword>
<feature type="signal peptide" evidence="1">
    <location>
        <begin position="1"/>
        <end position="31"/>
    </location>
</feature>
<evidence type="ECO:0000313" key="2">
    <source>
        <dbReference type="EMBL" id="NOV50572.1"/>
    </source>
</evidence>
<dbReference type="GO" id="GO:0019894">
    <property type="term" value="F:kinesin binding"/>
    <property type="evidence" value="ECO:0007669"/>
    <property type="project" value="TreeGrafter"/>
</dbReference>
<evidence type="ECO:0000256" key="1">
    <source>
        <dbReference type="SAM" id="SignalP"/>
    </source>
</evidence>
<sequence length="157" mass="16640">MLGAGKLGFSLVRITALLISSSRLWIGTGNGVIISVPLSDNISQGSVAIRTGSVPGSIIQVSNTVVSSSFIPYCSMAQAQLSFHGHRDAVKFFVAVPGTPNQTKLCIKQNSSSPVHRAPAPMLVMSGGEGYIDFRIEDDAEALQDGASHLIVWQMVR</sequence>
<dbReference type="PANTHER" id="PTHR13886:SF4">
    <property type="entry name" value="JNK-INTERACTING PROTEIN 3"/>
    <property type="match status" value="1"/>
</dbReference>
<name>A0A6M2DWG2_XENCH</name>
<dbReference type="GO" id="GO:0005737">
    <property type="term" value="C:cytoplasm"/>
    <property type="evidence" value="ECO:0007669"/>
    <property type="project" value="TreeGrafter"/>
</dbReference>
<dbReference type="GO" id="GO:0008432">
    <property type="term" value="F:JUN kinase binding"/>
    <property type="evidence" value="ECO:0007669"/>
    <property type="project" value="TreeGrafter"/>
</dbReference>
<feature type="chain" id="PRO_5026964811" evidence="1">
    <location>
        <begin position="32"/>
        <end position="157"/>
    </location>
</feature>
<organism evidence="2">
    <name type="scientific">Xenopsylla cheopis</name>
    <name type="common">Oriental rat flea</name>
    <name type="synonym">Pulex cheopis</name>
    <dbReference type="NCBI Taxonomy" id="163159"/>
    <lineage>
        <taxon>Eukaryota</taxon>
        <taxon>Metazoa</taxon>
        <taxon>Ecdysozoa</taxon>
        <taxon>Arthropoda</taxon>
        <taxon>Hexapoda</taxon>
        <taxon>Insecta</taxon>
        <taxon>Pterygota</taxon>
        <taxon>Neoptera</taxon>
        <taxon>Endopterygota</taxon>
        <taxon>Siphonaptera</taxon>
        <taxon>Pulicidae</taxon>
        <taxon>Xenopsyllinae</taxon>
        <taxon>Xenopsylla</taxon>
    </lineage>
</organism>
<dbReference type="EMBL" id="GIIL01006846">
    <property type="protein sequence ID" value="NOV50572.1"/>
    <property type="molecule type" value="Transcribed_RNA"/>
</dbReference>
<keyword evidence="2" id="KW-0418">Kinase</keyword>
<proteinExistence type="predicted"/>
<dbReference type="GO" id="GO:0030159">
    <property type="term" value="F:signaling receptor complex adaptor activity"/>
    <property type="evidence" value="ECO:0007669"/>
    <property type="project" value="TreeGrafter"/>
</dbReference>
<dbReference type="InterPro" id="IPR039911">
    <property type="entry name" value="JIP3/JIP4"/>
</dbReference>
<keyword evidence="2" id="KW-0808">Transferase</keyword>
<accession>A0A6M2DWG2</accession>
<dbReference type="GO" id="GO:0016192">
    <property type="term" value="P:vesicle-mediated transport"/>
    <property type="evidence" value="ECO:0007669"/>
    <property type="project" value="TreeGrafter"/>
</dbReference>
<dbReference type="GO" id="GO:0016301">
    <property type="term" value="F:kinase activity"/>
    <property type="evidence" value="ECO:0007669"/>
    <property type="project" value="UniProtKB-KW"/>
</dbReference>